<protein>
    <submittedName>
        <fullName evidence="1">Uncharacterized protein</fullName>
    </submittedName>
</protein>
<proteinExistence type="predicted"/>
<dbReference type="AlphaFoldDB" id="A0AAD7MG99"/>
<gene>
    <name evidence="1" type="ORF">B0H16DRAFT_1476971</name>
</gene>
<evidence type="ECO:0000313" key="1">
    <source>
        <dbReference type="EMBL" id="KAJ7716072.1"/>
    </source>
</evidence>
<sequence length="352" mass="39218">MSVEPAGMRVKLFAAVKFRLITTPWEVTREIFLEHCMQGMGVKSFVQQRKVLVQLNKGLWERILADPSFWTRVFVRWGQELMLQIALDWRKRGQIDTLEQIVNRELLLVSLVSTSVRWETLEVDGLGPSARFQVFCALEGAHAPGLRELSVVCVREEDHPEDEDTEHEFGMIFNENRLEKLVALGPGSLDAMLKAVGHTLEELKLDGVEVGWDEVDLTHTRSRMRALKKITLGTVQNPQIVADELEMLVLEAPDTEMCEALTGNSCGLARAAHAEAVLGGGAAGGGKRRFGVCGCTGVRGGETVGSVTQYAEQRLGMGKERLGTVVLQFEQRESDEEMIRELEKVVGEVSWM</sequence>
<evidence type="ECO:0000313" key="2">
    <source>
        <dbReference type="Proteomes" id="UP001215598"/>
    </source>
</evidence>
<organism evidence="1 2">
    <name type="scientific">Mycena metata</name>
    <dbReference type="NCBI Taxonomy" id="1033252"/>
    <lineage>
        <taxon>Eukaryota</taxon>
        <taxon>Fungi</taxon>
        <taxon>Dikarya</taxon>
        <taxon>Basidiomycota</taxon>
        <taxon>Agaricomycotina</taxon>
        <taxon>Agaricomycetes</taxon>
        <taxon>Agaricomycetidae</taxon>
        <taxon>Agaricales</taxon>
        <taxon>Marasmiineae</taxon>
        <taxon>Mycenaceae</taxon>
        <taxon>Mycena</taxon>
    </lineage>
</organism>
<accession>A0AAD7MG99</accession>
<name>A0AAD7MG99_9AGAR</name>
<keyword evidence="2" id="KW-1185">Reference proteome</keyword>
<dbReference type="Proteomes" id="UP001215598">
    <property type="component" value="Unassembled WGS sequence"/>
</dbReference>
<comment type="caution">
    <text evidence="1">The sequence shown here is derived from an EMBL/GenBank/DDBJ whole genome shotgun (WGS) entry which is preliminary data.</text>
</comment>
<reference evidence="1" key="1">
    <citation type="submission" date="2023-03" db="EMBL/GenBank/DDBJ databases">
        <title>Massive genome expansion in bonnet fungi (Mycena s.s.) driven by repeated elements and novel gene families across ecological guilds.</title>
        <authorList>
            <consortium name="Lawrence Berkeley National Laboratory"/>
            <person name="Harder C.B."/>
            <person name="Miyauchi S."/>
            <person name="Viragh M."/>
            <person name="Kuo A."/>
            <person name="Thoen E."/>
            <person name="Andreopoulos B."/>
            <person name="Lu D."/>
            <person name="Skrede I."/>
            <person name="Drula E."/>
            <person name="Henrissat B."/>
            <person name="Morin E."/>
            <person name="Kohler A."/>
            <person name="Barry K."/>
            <person name="LaButti K."/>
            <person name="Morin E."/>
            <person name="Salamov A."/>
            <person name="Lipzen A."/>
            <person name="Mereny Z."/>
            <person name="Hegedus B."/>
            <person name="Baldrian P."/>
            <person name="Stursova M."/>
            <person name="Weitz H."/>
            <person name="Taylor A."/>
            <person name="Grigoriev I.V."/>
            <person name="Nagy L.G."/>
            <person name="Martin F."/>
            <person name="Kauserud H."/>
        </authorList>
    </citation>
    <scope>NUCLEOTIDE SEQUENCE</scope>
    <source>
        <strain evidence="1">CBHHK182m</strain>
    </source>
</reference>
<dbReference type="EMBL" id="JARKIB010000297">
    <property type="protein sequence ID" value="KAJ7716072.1"/>
    <property type="molecule type" value="Genomic_DNA"/>
</dbReference>